<gene>
    <name evidence="2" type="ORF">FGLOB1_13943</name>
</gene>
<feature type="region of interest" description="Disordered" evidence="1">
    <location>
        <begin position="1"/>
        <end position="42"/>
    </location>
</feature>
<evidence type="ECO:0000256" key="1">
    <source>
        <dbReference type="SAM" id="MobiDB-lite"/>
    </source>
</evidence>
<comment type="caution">
    <text evidence="2">The sequence shown here is derived from an EMBL/GenBank/DDBJ whole genome shotgun (WGS) entry which is preliminary data.</text>
</comment>
<dbReference type="AlphaFoldDB" id="A0A8H5XLD8"/>
<evidence type="ECO:0000313" key="2">
    <source>
        <dbReference type="EMBL" id="KAF5695872.1"/>
    </source>
</evidence>
<proteinExistence type="predicted"/>
<keyword evidence="3" id="KW-1185">Reference proteome</keyword>
<dbReference type="EMBL" id="JAAQPF010000944">
    <property type="protein sequence ID" value="KAF5695872.1"/>
    <property type="molecule type" value="Genomic_DNA"/>
</dbReference>
<organism evidence="2 3">
    <name type="scientific">Fusarium globosum</name>
    <dbReference type="NCBI Taxonomy" id="78864"/>
    <lineage>
        <taxon>Eukaryota</taxon>
        <taxon>Fungi</taxon>
        <taxon>Dikarya</taxon>
        <taxon>Ascomycota</taxon>
        <taxon>Pezizomycotina</taxon>
        <taxon>Sordariomycetes</taxon>
        <taxon>Hypocreomycetidae</taxon>
        <taxon>Hypocreales</taxon>
        <taxon>Nectriaceae</taxon>
        <taxon>Fusarium</taxon>
        <taxon>Fusarium fujikuroi species complex</taxon>
    </lineage>
</organism>
<sequence>MNLGNSEPRQVAGESSLQSSHGANKRRRHDQNGGVDDGPKYPGEKPTILSFECLFCKQNPHRYPECRGLRLTRLSDVIQHIKRQHLLVEVRLGAGTAIPEHIILYCARCRCLFCGTGAAFRLEVHSNQKVKCRPVTIEQGGVLTPKEFEELKSELGSCKGKSEEEKWFIIWVKCFPEKDPPRSPKAEISVPRLQLESILHYELGSIQGLKPEQVQSIVTRCADRIYKTSSQPRGSPIVPLQAQSNALQTTPMPTHDTTTYMHSDTEFATHTLQPQMQDFDYSSDPTYLGVHGTPTGGQEENSFDWNNTLTNYSAPSPVPDSGAHTTSGSNFVDAGLFTAPVSGYPPVPYVGYHTGSFESASQGGGYLSTHGKTTARRGSHY</sequence>
<reference evidence="2 3" key="1">
    <citation type="submission" date="2020-05" db="EMBL/GenBank/DDBJ databases">
        <title>Identification and distribution of gene clusters putatively required for synthesis of sphingolipid metabolism inhibitors in phylogenetically diverse species of the filamentous fungus Fusarium.</title>
        <authorList>
            <person name="Kim H.-S."/>
            <person name="Busman M."/>
            <person name="Brown D.W."/>
            <person name="Divon H."/>
            <person name="Uhlig S."/>
            <person name="Proctor R.H."/>
        </authorList>
    </citation>
    <scope>NUCLEOTIDE SEQUENCE [LARGE SCALE GENOMIC DNA]</scope>
    <source>
        <strain evidence="2 3">NRRL 26131</strain>
    </source>
</reference>
<dbReference type="Proteomes" id="UP000532311">
    <property type="component" value="Unassembled WGS sequence"/>
</dbReference>
<dbReference type="PANTHER" id="PTHR38166">
    <property type="entry name" value="C2H2-TYPE DOMAIN-CONTAINING PROTEIN-RELATED"/>
    <property type="match status" value="1"/>
</dbReference>
<accession>A0A8H5XLD8</accession>
<feature type="compositionally biased region" description="Polar residues" evidence="1">
    <location>
        <begin position="1"/>
        <end position="22"/>
    </location>
</feature>
<feature type="region of interest" description="Disordered" evidence="1">
    <location>
        <begin position="360"/>
        <end position="381"/>
    </location>
</feature>
<dbReference type="PANTHER" id="PTHR38166:SF1">
    <property type="entry name" value="C2H2-TYPE DOMAIN-CONTAINING PROTEIN"/>
    <property type="match status" value="1"/>
</dbReference>
<evidence type="ECO:0000313" key="3">
    <source>
        <dbReference type="Proteomes" id="UP000532311"/>
    </source>
</evidence>
<name>A0A8H5XLD8_9HYPO</name>
<protein>
    <submittedName>
        <fullName evidence="2">Uncharacterized protein</fullName>
    </submittedName>
</protein>